<gene>
    <name evidence="1" type="ORF">PIB30_032275</name>
</gene>
<comment type="caution">
    <text evidence="1">The sequence shown here is derived from an EMBL/GenBank/DDBJ whole genome shotgun (WGS) entry which is preliminary data.</text>
</comment>
<dbReference type="EMBL" id="JASCZI010211590">
    <property type="protein sequence ID" value="MED6194845.1"/>
    <property type="molecule type" value="Genomic_DNA"/>
</dbReference>
<organism evidence="1 2">
    <name type="scientific">Stylosanthes scabra</name>
    <dbReference type="NCBI Taxonomy" id="79078"/>
    <lineage>
        <taxon>Eukaryota</taxon>
        <taxon>Viridiplantae</taxon>
        <taxon>Streptophyta</taxon>
        <taxon>Embryophyta</taxon>
        <taxon>Tracheophyta</taxon>
        <taxon>Spermatophyta</taxon>
        <taxon>Magnoliopsida</taxon>
        <taxon>eudicotyledons</taxon>
        <taxon>Gunneridae</taxon>
        <taxon>Pentapetalae</taxon>
        <taxon>rosids</taxon>
        <taxon>fabids</taxon>
        <taxon>Fabales</taxon>
        <taxon>Fabaceae</taxon>
        <taxon>Papilionoideae</taxon>
        <taxon>50 kb inversion clade</taxon>
        <taxon>dalbergioids sensu lato</taxon>
        <taxon>Dalbergieae</taxon>
        <taxon>Pterocarpus clade</taxon>
        <taxon>Stylosanthes</taxon>
    </lineage>
</organism>
<proteinExistence type="predicted"/>
<sequence length="111" mass="13092">MGDRVIANSFGEAYLKGVEIGVQFLIEECNALDEEIGILAYYRNIIDWLKGKKDTDWSLRFLRNKTMNLKGMVQYMEIAFVNEKEFKEKKTWIETAKNMEASWVKWQNLDT</sequence>
<keyword evidence="2" id="KW-1185">Reference proteome</keyword>
<name>A0ABU6XCE1_9FABA</name>
<evidence type="ECO:0000313" key="1">
    <source>
        <dbReference type="EMBL" id="MED6194845.1"/>
    </source>
</evidence>
<reference evidence="1 2" key="1">
    <citation type="journal article" date="2023" name="Plants (Basel)">
        <title>Bridging the Gap: Combining Genomics and Transcriptomics Approaches to Understand Stylosanthes scabra, an Orphan Legume from the Brazilian Caatinga.</title>
        <authorList>
            <person name="Ferreira-Neto J.R.C."/>
            <person name="da Silva M.D."/>
            <person name="Binneck E."/>
            <person name="de Melo N.F."/>
            <person name="da Silva R.H."/>
            <person name="de Melo A.L.T.M."/>
            <person name="Pandolfi V."/>
            <person name="Bustamante F.O."/>
            <person name="Brasileiro-Vidal A.C."/>
            <person name="Benko-Iseppon A.M."/>
        </authorList>
    </citation>
    <scope>NUCLEOTIDE SEQUENCE [LARGE SCALE GENOMIC DNA]</scope>
    <source>
        <tissue evidence="1">Leaves</tissue>
    </source>
</reference>
<evidence type="ECO:0000313" key="2">
    <source>
        <dbReference type="Proteomes" id="UP001341840"/>
    </source>
</evidence>
<dbReference type="Proteomes" id="UP001341840">
    <property type="component" value="Unassembled WGS sequence"/>
</dbReference>
<accession>A0ABU6XCE1</accession>
<protein>
    <submittedName>
        <fullName evidence="1">Uncharacterized protein</fullName>
    </submittedName>
</protein>